<dbReference type="GO" id="GO:0006633">
    <property type="term" value="P:fatty acid biosynthetic process"/>
    <property type="evidence" value="ECO:0007669"/>
    <property type="project" value="InterPro"/>
</dbReference>
<feature type="domain" description="Acyl-ACP thioesterase-like C-terminal" evidence="2">
    <location>
        <begin position="185"/>
        <end position="237"/>
    </location>
</feature>
<dbReference type="RefSeq" id="WP_170197105.1">
    <property type="nucleotide sequence ID" value="NZ_JABBNB010000038.1"/>
</dbReference>
<dbReference type="InterPro" id="IPR029069">
    <property type="entry name" value="HotDog_dom_sf"/>
</dbReference>
<gene>
    <name evidence="3" type="ORF">HH308_25590</name>
</gene>
<dbReference type="GO" id="GO:0016790">
    <property type="term" value="F:thiolester hydrolase activity"/>
    <property type="evidence" value="ECO:0007669"/>
    <property type="project" value="InterPro"/>
</dbReference>
<evidence type="ECO:0000259" key="2">
    <source>
        <dbReference type="Pfam" id="PF20791"/>
    </source>
</evidence>
<reference evidence="3 4" key="1">
    <citation type="submission" date="2020-04" db="EMBL/GenBank/DDBJ databases">
        <title>Gordonia sp. nov. TBRC 11910.</title>
        <authorList>
            <person name="Suriyachadkun C."/>
        </authorList>
    </citation>
    <scope>NUCLEOTIDE SEQUENCE [LARGE SCALE GENOMIC DNA]</scope>
    <source>
        <strain evidence="3 4">TBRC 11910</strain>
    </source>
</reference>
<protein>
    <submittedName>
        <fullName evidence="3">Acyl-ACP thioesterase</fullName>
    </submittedName>
</protein>
<sequence length="271" mass="31050">MSPTDLPVTFEPLSDRKEGARFFEAGYRVRTDDVDQAMRVRLDAVARFLQDAANDNLDATPFVETDPYWIVRRTIIDVIEPISWPGEVSVERWCGALSTRWTNMRVRVTSKHETNRFNPGSRPDGLIETEGFWINVNEQGMPSRITDHALELLGETALETRLRWKSMNQDTAPDDVVLPDRPHVLRVTDFDPFRHLNNAAYLEAVEDELADHPDLVERPHRLVIEYLRPIVPGTELTLRRRRTADKLEVWIQMGSAKTVAATVSVALLPER</sequence>
<dbReference type="InterPro" id="IPR002864">
    <property type="entry name" value="Acyl-ACP_thioesterase_NHD"/>
</dbReference>
<evidence type="ECO:0000313" key="3">
    <source>
        <dbReference type="EMBL" id="NMO04599.1"/>
    </source>
</evidence>
<dbReference type="Pfam" id="PF20791">
    <property type="entry name" value="Acyl-ACP_TE_C"/>
    <property type="match status" value="1"/>
</dbReference>
<accession>A0A848L1L6</accession>
<dbReference type="AlphaFoldDB" id="A0A848L1L6"/>
<dbReference type="EMBL" id="JABBNB010000038">
    <property type="protein sequence ID" value="NMO04599.1"/>
    <property type="molecule type" value="Genomic_DNA"/>
</dbReference>
<evidence type="ECO:0000313" key="4">
    <source>
        <dbReference type="Proteomes" id="UP000550729"/>
    </source>
</evidence>
<evidence type="ECO:0000259" key="1">
    <source>
        <dbReference type="Pfam" id="PF01643"/>
    </source>
</evidence>
<dbReference type="Proteomes" id="UP000550729">
    <property type="component" value="Unassembled WGS sequence"/>
</dbReference>
<dbReference type="InterPro" id="IPR049427">
    <property type="entry name" value="Acyl-ACP_TE_C"/>
</dbReference>
<dbReference type="SUPFAM" id="SSF54637">
    <property type="entry name" value="Thioesterase/thiol ester dehydrase-isomerase"/>
    <property type="match status" value="2"/>
</dbReference>
<dbReference type="Pfam" id="PF01643">
    <property type="entry name" value="Acyl-ACP_TE"/>
    <property type="match status" value="1"/>
</dbReference>
<feature type="domain" description="Acyl-ACP thioesterase N-terminal hotdog" evidence="1">
    <location>
        <begin position="23"/>
        <end position="149"/>
    </location>
</feature>
<proteinExistence type="predicted"/>
<name>A0A848L1L6_9ACTN</name>
<comment type="caution">
    <text evidence="3">The sequence shown here is derived from an EMBL/GenBank/DDBJ whole genome shotgun (WGS) entry which is preliminary data.</text>
</comment>
<dbReference type="Gene3D" id="3.10.129.10">
    <property type="entry name" value="Hotdog Thioesterase"/>
    <property type="match status" value="1"/>
</dbReference>
<organism evidence="3 4">
    <name type="scientific">Gordonia asplenii</name>
    <dbReference type="NCBI Taxonomy" id="2725283"/>
    <lineage>
        <taxon>Bacteria</taxon>
        <taxon>Bacillati</taxon>
        <taxon>Actinomycetota</taxon>
        <taxon>Actinomycetes</taxon>
        <taxon>Mycobacteriales</taxon>
        <taxon>Gordoniaceae</taxon>
        <taxon>Gordonia</taxon>
    </lineage>
</organism>
<keyword evidence="4" id="KW-1185">Reference proteome</keyword>